<keyword evidence="13" id="KW-1185">Reference proteome</keyword>
<dbReference type="GO" id="GO:0007097">
    <property type="term" value="P:nuclear migration"/>
    <property type="evidence" value="ECO:0007669"/>
    <property type="project" value="TreeGrafter"/>
</dbReference>
<evidence type="ECO:0000256" key="9">
    <source>
        <dbReference type="SAM" id="Coils"/>
    </source>
</evidence>
<evidence type="ECO:0000256" key="2">
    <source>
        <dbReference type="ARBA" id="ARBA00022692"/>
    </source>
</evidence>
<organism evidence="12 13">
    <name type="scientific">Aldrovandia affinis</name>
    <dbReference type="NCBI Taxonomy" id="143900"/>
    <lineage>
        <taxon>Eukaryota</taxon>
        <taxon>Metazoa</taxon>
        <taxon>Chordata</taxon>
        <taxon>Craniata</taxon>
        <taxon>Vertebrata</taxon>
        <taxon>Euteleostomi</taxon>
        <taxon>Actinopterygii</taxon>
        <taxon>Neopterygii</taxon>
        <taxon>Teleostei</taxon>
        <taxon>Notacanthiformes</taxon>
        <taxon>Halosauridae</taxon>
        <taxon>Aldrovandia</taxon>
    </lineage>
</organism>
<keyword evidence="9" id="KW-0175">Coiled coil</keyword>
<dbReference type="Gene3D" id="1.20.58.60">
    <property type="match status" value="2"/>
</dbReference>
<dbReference type="InterPro" id="IPR012315">
    <property type="entry name" value="KASH"/>
</dbReference>
<dbReference type="PANTHER" id="PTHR47535:SF2">
    <property type="entry name" value="NESPRIN-3"/>
    <property type="match status" value="1"/>
</dbReference>
<dbReference type="GO" id="GO:0034993">
    <property type="term" value="C:meiotic nuclear membrane microtubule tethering complex"/>
    <property type="evidence" value="ECO:0007669"/>
    <property type="project" value="TreeGrafter"/>
</dbReference>
<feature type="coiled-coil region" evidence="9">
    <location>
        <begin position="326"/>
        <end position="414"/>
    </location>
</feature>
<comment type="similarity">
    <text evidence="1">Belongs to the nesprin family.</text>
</comment>
<feature type="compositionally biased region" description="Basic and acidic residues" evidence="10">
    <location>
        <begin position="743"/>
        <end position="754"/>
    </location>
</feature>
<evidence type="ECO:0000256" key="8">
    <source>
        <dbReference type="PROSITE-ProRule" id="PRU00385"/>
    </source>
</evidence>
<evidence type="ECO:0000256" key="10">
    <source>
        <dbReference type="SAM" id="MobiDB-lite"/>
    </source>
</evidence>
<dbReference type="InterPro" id="IPR057933">
    <property type="entry name" value="SYNE3_dom"/>
</dbReference>
<dbReference type="PANTHER" id="PTHR47535">
    <property type="entry name" value="MUSCLE-SPECIFIC PROTEIN 300 KDA, ISOFORM G"/>
    <property type="match status" value="1"/>
</dbReference>
<evidence type="ECO:0000259" key="11">
    <source>
        <dbReference type="PROSITE" id="PS51049"/>
    </source>
</evidence>
<feature type="region of interest" description="Disordered" evidence="10">
    <location>
        <begin position="799"/>
        <end position="823"/>
    </location>
</feature>
<evidence type="ECO:0000313" key="13">
    <source>
        <dbReference type="Proteomes" id="UP001221898"/>
    </source>
</evidence>
<evidence type="ECO:0000256" key="5">
    <source>
        <dbReference type="ARBA" id="ARBA00023136"/>
    </source>
</evidence>
<dbReference type="Pfam" id="PF25804">
    <property type="entry name" value="SYNE3"/>
    <property type="match status" value="1"/>
</dbReference>
<dbReference type="GO" id="GO:0005640">
    <property type="term" value="C:nuclear outer membrane"/>
    <property type="evidence" value="ECO:0007669"/>
    <property type="project" value="UniProtKB-SubCell"/>
</dbReference>
<evidence type="ECO:0000313" key="12">
    <source>
        <dbReference type="EMBL" id="KAJ8410160.1"/>
    </source>
</evidence>
<gene>
    <name evidence="12" type="ORF">AAFF_G00201410</name>
</gene>
<dbReference type="InterPro" id="IPR052403">
    <property type="entry name" value="LINC-complex_assoc"/>
</dbReference>
<feature type="region of interest" description="Disordered" evidence="10">
    <location>
        <begin position="854"/>
        <end position="873"/>
    </location>
</feature>
<reference evidence="12" key="1">
    <citation type="journal article" date="2023" name="Science">
        <title>Genome structures resolve the early diversification of teleost fishes.</title>
        <authorList>
            <person name="Parey E."/>
            <person name="Louis A."/>
            <person name="Montfort J."/>
            <person name="Bouchez O."/>
            <person name="Roques C."/>
            <person name="Iampietro C."/>
            <person name="Lluch J."/>
            <person name="Castinel A."/>
            <person name="Donnadieu C."/>
            <person name="Desvignes T."/>
            <person name="Floi Bucao C."/>
            <person name="Jouanno E."/>
            <person name="Wen M."/>
            <person name="Mejri S."/>
            <person name="Dirks R."/>
            <person name="Jansen H."/>
            <person name="Henkel C."/>
            <person name="Chen W.J."/>
            <person name="Zahm M."/>
            <person name="Cabau C."/>
            <person name="Klopp C."/>
            <person name="Thompson A.W."/>
            <person name="Robinson-Rechavi M."/>
            <person name="Braasch I."/>
            <person name="Lecointre G."/>
            <person name="Bobe J."/>
            <person name="Postlethwait J.H."/>
            <person name="Berthelot C."/>
            <person name="Roest Crollius H."/>
            <person name="Guiguen Y."/>
        </authorList>
    </citation>
    <scope>NUCLEOTIDE SEQUENCE</scope>
    <source>
        <strain evidence="12">NC1722</strain>
    </source>
</reference>
<sequence length="1101" mass="124557">MTTVVSDLEVTQTTHCTMSQQQQEQDVFGQCVESALSWIRAVQERLRANDNTEGSRAALETRLRETEVIRDSEHEGWVRVDMALVAAETLLQSSNEEIKSQTHTKLKELKAFWEETSTYIMHCHSRIEWVWLHWGEYLRAQEEFGAWLTRMQRTLGPHLELQLGAREKVWHLEHHRILLGNAHAQGPLLERLLEEATDLHERTQDPSMGPESRKSLQDAYTQIRDRAEERVSLLQKIAEEHAVFAASVQRFWVWLASVSEELTRYCDVEDPLEITLRPLQTEATPRNVAHPLQPEDTPENTICALQALCETVDREEAILRHLDGAAESVKERKRAALRSRAEYESRCETLRADASNLRLRIRQLDQELEPEGGERVEEEDEVLWRKYTNVRRALAAEEVQVEQLKAQLTELFRLSQDPAPLSDQVLATVKEYQGVKGRAFRLWTERETALRQVLLDPLRGFSKWSLLVTRILAASEEVTDPSHFSLLVQNMEKLLKDSQQLQEHLGQLQVKGDLLAGMFGPERAESLGAELSVAVREREKQHGQLLQRKSHLQGLLSRTKDFGDMYESVLKRLSLIREAFITTDTFQPDIPAKKTLSDQLMVILKDVEECEGHLTNLQTLDPPRPADLRKLNCLRAEWKELRKAVKRTRELPERELDLRRLEAGGQRVLARTSEEGKGQILQDLKHLRDSWKHLHMLSLDFHRLLIGNGVAGSDSCVTGSEGEGEQGQIVTEMKGWPGEEEHVFRKSGSEHDSGDYSEGTGQEKRTKCGGQDIGIEWGLSARDEDMGLGWGIRIEGGLSAGGHNETDSGLDQGKKPGWGLSLSQNPAELCREQSLRGHEASGSQAKAEIEEVGLGGGYSQSPTKDHRDGINQKSGGGIQIIYRELSGKERGKVTGDASLTQESFGTSVDQLGQHTQMDLMKTVIQADGVNLQEEFEVWLQAENAKLSRILSQKGALRAKVLRLKQKELEELRSRVGWGQSRLQEVLMSRSRVGPEPPGLEELRYRWVLYKSKLQDVGDLRAHLGCKDVTVLQKEPLRNIKKRSGLLQRACCVALPLQIILLSLLVLAFFLPLTDEGASCSLANNFARSFKLMLRYEGPPPT</sequence>
<dbReference type="SMART" id="SM01249">
    <property type="entry name" value="KASH"/>
    <property type="match status" value="1"/>
</dbReference>
<dbReference type="GO" id="GO:0051015">
    <property type="term" value="F:actin filament binding"/>
    <property type="evidence" value="ECO:0007669"/>
    <property type="project" value="TreeGrafter"/>
</dbReference>
<evidence type="ECO:0000256" key="6">
    <source>
        <dbReference type="ARBA" id="ARBA00023242"/>
    </source>
</evidence>
<feature type="topological domain" description="Perinuclear space" evidence="8">
    <location>
        <begin position="1073"/>
        <end position="1101"/>
    </location>
</feature>
<evidence type="ECO:0000256" key="7">
    <source>
        <dbReference type="ARBA" id="ARBA00046312"/>
    </source>
</evidence>
<dbReference type="AlphaFoldDB" id="A0AAD7WV63"/>
<comment type="subcellular location">
    <subcellularLocation>
        <location evidence="7">Nucleus outer membrane</location>
        <topology evidence="7">Single-pass type IV membrane protein</topology>
    </subcellularLocation>
</comment>
<feature type="topological domain" description="Cytoplasmic" evidence="8">
    <location>
        <begin position="1"/>
        <end position="1051"/>
    </location>
</feature>
<feature type="region of interest" description="Disordered" evidence="10">
    <location>
        <begin position="743"/>
        <end position="769"/>
    </location>
</feature>
<comment type="caution">
    <text evidence="12">The sequence shown here is derived from an EMBL/GenBank/DDBJ whole genome shotgun (WGS) entry which is preliminary data.</text>
</comment>
<dbReference type="Pfam" id="PF10541">
    <property type="entry name" value="KASH"/>
    <property type="match status" value="1"/>
</dbReference>
<dbReference type="Pfam" id="PF25803">
    <property type="entry name" value="Spectrin_SYNE1_2"/>
    <property type="match status" value="1"/>
</dbReference>
<evidence type="ECO:0000256" key="3">
    <source>
        <dbReference type="ARBA" id="ARBA00022737"/>
    </source>
</evidence>
<dbReference type="EMBL" id="JAINUG010000027">
    <property type="protein sequence ID" value="KAJ8410160.1"/>
    <property type="molecule type" value="Genomic_DNA"/>
</dbReference>
<feature type="region of interest" description="Disordered" evidence="10">
    <location>
        <begin position="199"/>
        <end position="219"/>
    </location>
</feature>
<keyword evidence="5 8" id="KW-0472">Membrane</keyword>
<keyword evidence="6" id="KW-0539">Nucleus</keyword>
<keyword evidence="2 8" id="KW-0812">Transmembrane</keyword>
<evidence type="ECO:0000256" key="4">
    <source>
        <dbReference type="ARBA" id="ARBA00022989"/>
    </source>
</evidence>
<name>A0AAD7WV63_9TELE</name>
<dbReference type="Proteomes" id="UP001221898">
    <property type="component" value="Unassembled WGS sequence"/>
</dbReference>
<dbReference type="SUPFAM" id="SSF46966">
    <property type="entry name" value="Spectrin repeat"/>
    <property type="match status" value="2"/>
</dbReference>
<protein>
    <recommendedName>
        <fullName evidence="11">KASH domain-containing protein</fullName>
    </recommendedName>
</protein>
<feature type="domain" description="KASH" evidence="11">
    <location>
        <begin position="1043"/>
        <end position="1101"/>
    </location>
</feature>
<dbReference type="InterPro" id="IPR057932">
    <property type="entry name" value="Spectrin_SYNE1_3"/>
</dbReference>
<dbReference type="GO" id="GO:0005737">
    <property type="term" value="C:cytoplasm"/>
    <property type="evidence" value="ECO:0007669"/>
    <property type="project" value="TreeGrafter"/>
</dbReference>
<proteinExistence type="inferred from homology"/>
<dbReference type="PROSITE" id="PS51049">
    <property type="entry name" value="KASH"/>
    <property type="match status" value="1"/>
</dbReference>
<evidence type="ECO:0000256" key="1">
    <source>
        <dbReference type="ARBA" id="ARBA00008619"/>
    </source>
</evidence>
<keyword evidence="3" id="KW-0677">Repeat</keyword>
<keyword evidence="4" id="KW-1133">Transmembrane helix</keyword>
<accession>A0AAD7WV63</accession>